<dbReference type="PROSITE" id="PS52019">
    <property type="entry name" value="PKS_MFAS_DH"/>
    <property type="match status" value="3"/>
</dbReference>
<keyword evidence="6" id="KW-0808">Transferase</keyword>
<feature type="region of interest" description="N-terminal hotdog fold" evidence="9">
    <location>
        <begin position="586"/>
        <end position="707"/>
    </location>
</feature>
<dbReference type="PANTHER" id="PTHR43775">
    <property type="entry name" value="FATTY ACID SYNTHASE"/>
    <property type="match status" value="1"/>
</dbReference>
<dbReference type="InterPro" id="IPR013968">
    <property type="entry name" value="PKS_KR"/>
</dbReference>
<feature type="domain" description="Ketosynthase family 3 (KS3)" evidence="12">
    <location>
        <begin position="3250"/>
        <end position="3672"/>
    </location>
</feature>
<dbReference type="InterPro" id="IPR020807">
    <property type="entry name" value="PKS_DH"/>
</dbReference>
<keyword evidence="3" id="KW-0596">Phosphopantetheine</keyword>
<dbReference type="PANTHER" id="PTHR43775:SF37">
    <property type="entry name" value="SI:DKEY-61P9.11"/>
    <property type="match status" value="1"/>
</dbReference>
<dbReference type="Pfam" id="PF00109">
    <property type="entry name" value="ketoacyl-synt"/>
    <property type="match status" value="4"/>
</dbReference>
<dbReference type="Gene3D" id="1.10.1200.10">
    <property type="entry name" value="ACP-like"/>
    <property type="match status" value="5"/>
</dbReference>
<comment type="caution">
    <text evidence="9">Lacks conserved residue(s) required for the propagation of feature annotation.</text>
</comment>
<keyword evidence="15" id="KW-1185">Reference proteome</keyword>
<feature type="active site" description="Proton acceptor; for dehydratase activity" evidence="9">
    <location>
        <position position="5307"/>
    </location>
</feature>
<dbReference type="SMART" id="SM01294">
    <property type="entry name" value="PKS_PP_betabranch"/>
    <property type="match status" value="5"/>
</dbReference>
<dbReference type="InterPro" id="IPR049552">
    <property type="entry name" value="PKS_DH_N"/>
</dbReference>
<dbReference type="InterPro" id="IPR057326">
    <property type="entry name" value="KR_dom"/>
</dbReference>
<feature type="domain" description="Ketosynthase family 3 (KS3)" evidence="12">
    <location>
        <begin position="7"/>
        <end position="434"/>
    </location>
</feature>
<dbReference type="InterPro" id="IPR049900">
    <property type="entry name" value="PKS_mFAS_DH"/>
</dbReference>
<feature type="region of interest" description="N-terminal hotdog fold" evidence="9">
    <location>
        <begin position="4383"/>
        <end position="4506"/>
    </location>
</feature>
<dbReference type="SUPFAM" id="SSF52096">
    <property type="entry name" value="ClpP/crotonase"/>
    <property type="match status" value="3"/>
</dbReference>
<keyword evidence="5" id="KW-0597">Phosphoprotein</keyword>
<dbReference type="CDD" id="cd08953">
    <property type="entry name" value="KR_2_SDR_x"/>
    <property type="match status" value="1"/>
</dbReference>
<dbReference type="SMART" id="SM00826">
    <property type="entry name" value="PKS_DH"/>
    <property type="match status" value="3"/>
</dbReference>
<comment type="catalytic activity">
    <reaction evidence="8">
        <text>a (3S)-3-hydroxyacyl-CoA + NAD(+) = a 3-oxoacyl-CoA + NADH + H(+)</text>
        <dbReference type="Rhea" id="RHEA:22432"/>
        <dbReference type="ChEBI" id="CHEBI:15378"/>
        <dbReference type="ChEBI" id="CHEBI:57318"/>
        <dbReference type="ChEBI" id="CHEBI:57540"/>
        <dbReference type="ChEBI" id="CHEBI:57945"/>
        <dbReference type="ChEBI" id="CHEBI:90726"/>
        <dbReference type="EC" id="1.1.1.35"/>
    </reaction>
</comment>
<feature type="region of interest" description="N-terminal hotdog fold" evidence="9">
    <location>
        <begin position="5278"/>
        <end position="5399"/>
    </location>
</feature>
<organism evidence="14 15">
    <name type="scientific">Chitiniphilus purpureus</name>
    <dbReference type="NCBI Taxonomy" id="2981137"/>
    <lineage>
        <taxon>Bacteria</taxon>
        <taxon>Pseudomonadati</taxon>
        <taxon>Pseudomonadota</taxon>
        <taxon>Betaproteobacteria</taxon>
        <taxon>Neisseriales</taxon>
        <taxon>Chitinibacteraceae</taxon>
        <taxon>Chitiniphilus</taxon>
    </lineage>
</organism>
<dbReference type="Gene3D" id="3.10.129.120">
    <property type="match status" value="2"/>
</dbReference>
<dbReference type="Gene3D" id="3.10.129.10">
    <property type="entry name" value="Hotdog Thioesterase"/>
    <property type="match status" value="2"/>
</dbReference>
<feature type="region of interest" description="C-terminal hotdog fold" evidence="9">
    <location>
        <begin position="721"/>
        <end position="869"/>
    </location>
</feature>
<feature type="domain" description="PKS/mFAS DH" evidence="13">
    <location>
        <begin position="586"/>
        <end position="869"/>
    </location>
</feature>
<dbReference type="EMBL" id="CP106753">
    <property type="protein sequence ID" value="UXY16149.1"/>
    <property type="molecule type" value="Genomic_DNA"/>
</dbReference>
<comment type="pathway">
    <text evidence="2">Antibiotic biosynthesis.</text>
</comment>
<feature type="active site" description="Proton acceptor; for dehydratase activity" evidence="9">
    <location>
        <position position="615"/>
    </location>
</feature>
<evidence type="ECO:0000256" key="5">
    <source>
        <dbReference type="ARBA" id="ARBA00022553"/>
    </source>
</evidence>
<evidence type="ECO:0000313" key="14">
    <source>
        <dbReference type="EMBL" id="UXY16149.1"/>
    </source>
</evidence>
<dbReference type="InterPro" id="IPR014031">
    <property type="entry name" value="Ketoacyl_synth_C"/>
</dbReference>
<evidence type="ECO:0000313" key="15">
    <source>
        <dbReference type="Proteomes" id="UP001061302"/>
    </source>
</evidence>
<feature type="domain" description="Carrier" evidence="11">
    <location>
        <begin position="4137"/>
        <end position="4214"/>
    </location>
</feature>
<reference evidence="14" key="1">
    <citation type="submission" date="2022-10" db="EMBL/GenBank/DDBJ databases">
        <title>Chitiniphilus purpureus sp. nov., a novel chitin-degrading bacterium isolated from crawfish pond sediment.</title>
        <authorList>
            <person name="Li K."/>
        </authorList>
    </citation>
    <scope>NUCLEOTIDE SEQUENCE</scope>
    <source>
        <strain evidence="14">CD1</strain>
    </source>
</reference>
<dbReference type="Pfam" id="PF02801">
    <property type="entry name" value="Ketoacyl-synt_C"/>
    <property type="match status" value="4"/>
</dbReference>
<dbReference type="Pfam" id="PF00550">
    <property type="entry name" value="PP-binding"/>
    <property type="match status" value="5"/>
</dbReference>
<gene>
    <name evidence="14" type="ORF">N8I74_03780</name>
</gene>
<dbReference type="Pfam" id="PF00378">
    <property type="entry name" value="ECH_1"/>
    <property type="match status" value="2"/>
</dbReference>
<evidence type="ECO:0000259" key="12">
    <source>
        <dbReference type="PROSITE" id="PS52004"/>
    </source>
</evidence>
<dbReference type="Pfam" id="PF14765">
    <property type="entry name" value="PS-DH"/>
    <property type="match status" value="3"/>
</dbReference>
<dbReference type="SUPFAM" id="SSF51735">
    <property type="entry name" value="NAD(P)-binding Rossmann-fold domains"/>
    <property type="match status" value="1"/>
</dbReference>
<feature type="domain" description="PKS/mFAS DH" evidence="13">
    <location>
        <begin position="5278"/>
        <end position="5560"/>
    </location>
</feature>
<dbReference type="PROSITE" id="PS50075">
    <property type="entry name" value="CARRIER"/>
    <property type="match status" value="5"/>
</dbReference>
<feature type="domain" description="Ketosynthase family 3 (KS3)" evidence="12">
    <location>
        <begin position="4673"/>
        <end position="5095"/>
    </location>
</feature>
<evidence type="ECO:0000259" key="13">
    <source>
        <dbReference type="PROSITE" id="PS52019"/>
    </source>
</evidence>
<feature type="domain" description="Carrier" evidence="11">
    <location>
        <begin position="3038"/>
        <end position="3115"/>
    </location>
</feature>
<dbReference type="InterPro" id="IPR018376">
    <property type="entry name" value="Enoyl-CoA_hyd/isom_CS"/>
</dbReference>
<dbReference type="PROSITE" id="PS52004">
    <property type="entry name" value="KS3_2"/>
    <property type="match status" value="4"/>
</dbReference>
<evidence type="ECO:0000256" key="10">
    <source>
        <dbReference type="RuleBase" id="RU003707"/>
    </source>
</evidence>
<dbReference type="CDD" id="cd00833">
    <property type="entry name" value="PKS"/>
    <property type="match status" value="4"/>
</dbReference>
<dbReference type="InterPro" id="IPR029045">
    <property type="entry name" value="ClpP/crotonase-like_dom_sf"/>
</dbReference>
<dbReference type="RefSeq" id="WP_263125590.1">
    <property type="nucleotide sequence ID" value="NZ_CP106753.1"/>
</dbReference>
<dbReference type="SMART" id="SM00822">
    <property type="entry name" value="PKS_KR"/>
    <property type="match status" value="1"/>
</dbReference>
<evidence type="ECO:0000256" key="2">
    <source>
        <dbReference type="ARBA" id="ARBA00004792"/>
    </source>
</evidence>
<feature type="domain" description="Carrier" evidence="11">
    <location>
        <begin position="3130"/>
        <end position="3207"/>
    </location>
</feature>
<dbReference type="Gene3D" id="3.40.47.10">
    <property type="match status" value="4"/>
</dbReference>
<dbReference type="Gene3D" id="1.10.1240.100">
    <property type="match status" value="4"/>
</dbReference>
<dbReference type="PROSITE" id="PS00012">
    <property type="entry name" value="PHOSPHOPANTETHEINE"/>
    <property type="match status" value="3"/>
</dbReference>
<sequence length="5588" mass="588370">MNTRVKGDDIAVIGMAGRFPGAGSVAEFWDNLCANRDSVRTLTDDELRAAGVPEAQLADADYVKVAAPLDGVAQFDPGFFKISPLEAELMDPQIRLLLQCAWETLEDAGHARHEAQRIGVFAGAGGVTTSYFAHFVNRHERFEKITAGAAHLGNDKDFLATYLSYKLNLTGPSVTVQTACSTSLVALHQARLSLLNGECDMALAGGVTVRVPHLHGYRYQDGYIFSRSGRTRTFDADADGVVFGSGLGLVLIRRLADALRDGDPIHAVIKGSAIANDGKGKMSYAASSAKGQIACARAALDNAGVSADSIGLIEAHGTGTAMGDPEEVKALSAVFKEQTGRKGYCALGAVKTQIGHLEAAAGIAGLIKAVLAVKHGLIPPVAHYTRPNPRIRFENTPFYVNRELAPWQAGPGPRRAAVNSLGVGGTNAFVVIEEYVPAKGKPAAAPAAPVVVPLSARTDESLRAYAARLAAFLAARGDDAPGLAALAYTLQTGRAAMARRVAFAVASLAGLQAALAHYLAHGEAPPADDGEAARLAAAWAAGEAIDWAARQGRAAPRRVHLPTYVFAAEHCWMASHPAAPVQALLHPLLHANTSDLDEHRYSATFTGDEPFLRDHRLRRGTGDDAQRILPGVAYLEMARAAVREAGVPDAALELRDVVWLQPIAVAQPVQVRIALLPREPGRIDFEVYTGDDAIHCQGRCLTGEATPQAPHDLAALRAALRHEGLTADAVYRLFGRMGLQYGPAHRAIVSVERGGHQLLAQLHLPPAVRADASGYVLHPSLMDGALQAATLLLVDPARPPERPMVPFAVASVRLLQPCPARPLVWARRAPAVAGERAVRLDLDLLDDSGAVCVAIRGFVARPLGGEDSGSLLATQQWRPDPGTAPVEGWARRVVLCGLPQLDAARIAPDCRHLPLAARGGPARRYGELALAGFEALQALMAARPSQGTLLQFVLPDSDEHALYAGLAGMMKTAQLEQPRVAGQIVLVEPGIGAEALAGRLEADATRPHDTLVRYPHGVRHTAHWQVLDDAGADTLPCPFREQGVYLITGGLGGLGRLFAQEILARSPHARIVLTGRAAPAQLSAGQAAGLAALAAAGGVEYRQLDLGNARRVAALVAAIGRQHGRLDGILHCAGTIDDDFMLKKDAARFAEVLAPKVQGTVHLDQATRGLDLDFLVLFSSLTSALGNLGQADYAAANGFLDGFAHYRNRLVAAGERRGATLAIRWPLWRDGGMQPDEAGRRMLRESTGIAPLDSATGMQLFYRSLAGGHDQTLAMAGELPRMLRALRGVTAPPQPAAAVAVSAGADLAAAAEALLCRQLAALCKLPEAQIDARAPLEDYGIDSILGLELIKRLEAGFGALPKTLFFEYLTVHELAGYFAREHAVALAALSTGSAAPATAPAVVVPATVASLRVAAPRPAPVGTEPIAIVGLSGRYPEAHDLAAFWDNLRAGRDCIVEVPASRWDWRDYYSADRGTPGAHYSKWGGFIDGVDEFDARFFNVSPLEAQLLDPQERLFLQHAWLAIEDAGYTRERLQIPQRDDLPAQVGVYAGVMYGEYQLFGAEASLRGERSGFASNPASIANRVSYFLNLHGPSMVVDTMCSSSLTAIHLACQDLRLGRTALALAGGVNVTIHPNKYLMLSAGQFISGDGHCQSFGEGGDGYIPGEGVGVVVLKRLSDAERDGDPIHGVIRGSALSHGGKTNGYTVPNPQAQASAIRQALAEAGVEARAVSYIEAHGTGTRLGDPIEIAALAKVFREHTPDSGFCLIGSAKSNIGHCEAAAGIAGLTKVLLQLKHRQIVPSLHSARLNPHIDFASTPFTVNQTLRPWDAPVRDGRTLPRIAGISSFGAGGSNAHLIVEEYRAAGTAPQAMPLPAIVPLSARTAEQLQHKARDLARFVRAEAPPLAALAYTLQLGREAMGERLVVLADSTDMLADRLDAYLADQAVDGLHRGQAKAGAHTAPRAALHPASLTPPQLAARWAGGEAVDWRALHAAPHWVTGLPGYPFARQRFWADAASRPATPLPGTALHPLLHRNTSDLAQHSYGATFRGDEFFFDGAPGQTRLSTAACLEMARAAFAAALPGGAPQAVELSQVAFARPLRARGGEPLTLALFGHDGTTAKFELYGVDEDGSGIVHCQGIVRAGGTATPEQVDPAAIAPHQRVALPLPGTLAHGHQDYVLHPALLGAALAAAGAAEPLAVATLHALRPAAQARLAWVRPGAQGIDIDLCDAAGLVCVALRGVRLPDTLPSAVPATAASAVVAPRPVALPLAAPMPSDPVRAKPSIALTPPAAAAAFAAGTAPKPRIALTAPGDGMSAADGTVTLSDHGDGVFALRIAAPGDNALSEALLAKLLAALHTVQAQPTAKVLLLEGGPTCFLTGALAAHRAALAMGCYDALATSAVPVIAVVRGAVDGAGLLVAAACDFLVCGEHARLASAMPQDGLPSEVAEPVLVERFGRAVADDLLYLAPGASGAGLAQRGWRGPVLPDDEVEAYALALARALAAKPRLALQLLKQQLNRRIVAALQAPPAPTIAGIPIPQDTAVTTLPTAPSARLTLAAHGAHALVVTIQPQADDAGLLLADLATLFEHIARLPYRCVVLASMHPQFLPGAPDAALALRLRDTLLGLARPVIAALGGAPSGLAWYAAQLCQACVYAEEGHYAVGDALSAPALADAAWAAFSLRLGEEAALQLLLAGDEVSGAQLHAGYGARHVVPAAMLLTQALALADALAAWPLPQLAGWQQRAAALLAAPAAPMLDAPEADAPPVGPVALSSTVIEAIAHPHGVLEVRMADRAARNMFSEAFSQGLGEAFAHVAAHPGYKVVVLTGYDSYFASGGTEATLRAIQQGQARFTDNPVFRLPLDCPLPVIAAMQGHGIGAGWALGMYADLVLFSDESRYVSPYMEYGFTPGAGTTWLFPHALGHDLARETLLTAREYAGGVLKARGLAQTVLPRAAVLPAALALAGRIAQQPRARLLRFKAQRGAALHPALAQALEHELAMHERTFVGEAGTLAGIERRFGAPAQPAALPAVVSSQPAAAADLPALTAALRRMLAHELRMPEHEIGEDEQFVELGLDSITGVTWIRSINEVYGTALEAIEVYSHPTLGRLACHLQALLPQAAALPPLSASAAGDPAALLAELRRMLAHELRMPEHEIGEDEQFVELGLDSITGVTWIRSINEVYGTALEAIEVYSHPTLRRLASHVGGQLRPAAVPQPVPPAAAAAAAIPALHTLLSWRGQGRVLPQEGALRVQPIAVIGMAGRFPKAPDLATFWRNIAEGRDCIDEIPPQRWDIERYYQAGEAVPGKTYSRWMGVLDGHDRFDAAFFNISPREARSMDPQQRLFLEVCWHGIEHAGYNPRALAGSRCGVFVGCSAGDYHQLSRREQLSGQGFTGAAPSILAARIAYFLDLHGPSLSIDTACSSSLVAVATACDSLIAHGCDVALAGGVNVMAGPAMQIMTAQLGMLSPQGRCFTFDARASGIVNGEGVGVVLLKRLADAERDGDAIHGVLEGWGVNQDGRTNGITAPNADAQARLQETVYRRFGIDPAGIGLIEAHGTGTALGDPIEVAGLKAAFGRFTRNQDYCALGSVKSNIGHCLSAAGISGLLKALLALGHAQLPPAAHFRQLNPHIALAGSPFYVNARLQPWPQGQGPRRAAVNSFGFSGTNAHVVVAEHRRPAAAPSQSGPMLVPLSARTDQALRHQARDLLAFLQAMPDAPLDDIAYTLQLGREEMDERAAFIADTPAALVAQLQAFAAGEAAPGIYQGALTRGRETLAALAADPDFQRMLGNWIARRALARLADLWVQGLALDWAAFHAGGPLPRRIGLPGYPFADERHWLDAEPESAAVPAAGTRHPLLQTNTADLYRQQYRTALAGDECFLTGRELPDAGAQRVLSAAACLEMACAALAEALPQRAPDAPIALHGLVWQGALAAPQAVSIALAPDGDGAAFEIFGASDAPAHCQGLALPHHAAAPATLDLASLRARLRTAVPAISGTEAIAALHLAAGEALAHLTLPAALVPTLTQYRLHPVLLDAALHAGLTLLGETAPGTLDAAEVLAACPAEAFAWARRSAGSAPAVDIDVCDGDGRICVTLRGLAPQHTLHAGLMPQVEPALPTAPAVAAPAPLAAVAAQPDARPALSVLRQDLRASLAQALYMKPAEVDEARPFTELGLDSIVGVEWVKVINRRWGSNLSATRVYDYPNVAVLAAFLHAQLPGAAPAAPAAPAAVPVPAPLVAAQPDARPSLPALRQDLRASLAQALYMKPAEVDEARPFTELGLDSIVGVEWVKVINRRWGSNLSATRVYDYPNVAALAAFLHAQLPGAAPAVAPLVPDIAPAAPAAVVAVPVVAHAAVPPLRSVRRPAAGGLHFEPKFGKRFKDLYFHCADGEGDFETDGEFSVRCVINPETNVCLREHVVFGRHLLPTDAYVELVYAACRTYFSEVPLRLEQIALVSPLLGVPGCDTGLKVTFRRAGEALQFTVHSAPAGAADDETLHLQGRIVPAHGVPAGRLGADFTVERELDGAQIRTNAGTWYAPLQQLQLGRSAALGRIRVAGHDWSFLANPFALYGGLCTVINHCAYLAEQQFGPSDDEFLPHRIGAIAFAGPLDQAGYDCHARLRALAHDAASFDFELVDASGRAVLTVEDIGLRRVARSTLERQAVMQPPRPSVMPRGTAEVAVIGMACRYPMSETVEAFWDNLKAGRDCVTEVPAGRWDGHADWYHPDPRHPHTSYSRWGGFLEGIDAFDALFFGIAPAEAELIDPQQRLFLEECWKAIERAGYAPGALSDAACGVYVGCAGGDYARVLAGDGQDTAGAAFMGTSSAILAARISYHLNLKGPALAIDTACSSSLVAVHLACESIRRGENRLALAGGVNLLTTPIGHILTSQVGMPSRDGRCAAFDASADGIVFSEGCGVLLLKALADAERDGDDILGVIRGSGINQDGKTNGITAPSALAQEALLRQVYGRFGIDAARIGYVEAHGTATPLGDPIEVSALTAAFGSGGQARCALGSVKSNIGHTGFAAGVAGMIKALLCLRHRMLVPSIHYARPNPHIAFGQSPFHVNTQYRAWDSATPRLAAVSSFGFSGTNAHVVIEEYTAPPAAPQTVGEVLVPLSAKTAEQLRHKARDLLAALRREPVPDLARLAYTLQVGRDPMPHRLALICDGIEPLAQQLAGWLDGDSVDGVLQGQAARGDDLLAAFADDEQMRGVIAHWVAGRNLHKVAQLWVRGFELDWHAFHPQPRPRRMALPAYPFARERCWVAATQAARRGAPAAAAAVLHPLLHRNTSDLSQQRYDSTFSGDEFFLADHRVDGRRMLPAVAYLEMARAALLDALPPERATHGIELRHVVWAQPIVVDAPRRVAIAVFAEQGDALGFEVYSQDGADEALHCQGSGVSAMPGTLPPLDLAGLRAQMTRGSQDGAALYPAFAGLGLDYGPALRGIVALHRGDGAVLLELALPEAARGDGYVLHPSLMDSALQGAIALFDEGPARQPWLPFALESLHIVSAASGGHLYAWVRHARGGAGVLPHLTKVDIDLCDAHGNVCVAMRGFSARPAAGAAPFDEARYQSIIAGILNHEISADEAVELEKL</sequence>
<dbReference type="InterPro" id="IPR020806">
    <property type="entry name" value="PKS_PP-bd"/>
</dbReference>
<feature type="domain" description="PKS/mFAS DH" evidence="13">
    <location>
        <begin position="4383"/>
        <end position="4656"/>
    </location>
</feature>
<dbReference type="InterPro" id="IPR006162">
    <property type="entry name" value="Ppantetheine_attach_site"/>
</dbReference>
<dbReference type="InterPro" id="IPR049551">
    <property type="entry name" value="PKS_DH_C"/>
</dbReference>
<dbReference type="Proteomes" id="UP001061302">
    <property type="component" value="Chromosome"/>
</dbReference>
<dbReference type="InterPro" id="IPR036291">
    <property type="entry name" value="NAD(P)-bd_dom_sf"/>
</dbReference>
<name>A0ABY6DP36_9NEIS</name>
<keyword evidence="7" id="KW-0677">Repeat</keyword>
<evidence type="ECO:0000259" key="11">
    <source>
        <dbReference type="PROSITE" id="PS50075"/>
    </source>
</evidence>
<keyword evidence="4" id="KW-0963">Cytoplasm</keyword>
<dbReference type="InterPro" id="IPR042104">
    <property type="entry name" value="PKS_dehydratase_sf"/>
</dbReference>
<feature type="region of interest" description="C-terminal hotdog fold" evidence="9">
    <location>
        <begin position="5413"/>
        <end position="5560"/>
    </location>
</feature>
<dbReference type="Gene3D" id="3.10.129.110">
    <property type="entry name" value="Polyketide synthase dehydratase"/>
    <property type="match status" value="4"/>
</dbReference>
<feature type="domain" description="Ketosynthase family 3 (KS3)" evidence="12">
    <location>
        <begin position="1423"/>
        <end position="1858"/>
    </location>
</feature>
<dbReference type="Pfam" id="PF08659">
    <property type="entry name" value="KR"/>
    <property type="match status" value="1"/>
</dbReference>
<dbReference type="Pfam" id="PF21089">
    <property type="entry name" value="PKS_DH_N"/>
    <property type="match status" value="5"/>
</dbReference>
<dbReference type="Gene3D" id="3.90.226.10">
    <property type="entry name" value="2-enoyl-CoA Hydratase, Chain A, domain 1"/>
    <property type="match status" value="3"/>
</dbReference>
<dbReference type="SMART" id="SM00823">
    <property type="entry name" value="PKS_PP"/>
    <property type="match status" value="5"/>
</dbReference>
<dbReference type="PROSITE" id="PS00166">
    <property type="entry name" value="ENOYL_COA_HYDRATASE"/>
    <property type="match status" value="1"/>
</dbReference>
<dbReference type="InterPro" id="IPR054514">
    <property type="entry name" value="RhiE-like_linker"/>
</dbReference>
<dbReference type="InterPro" id="IPR014030">
    <property type="entry name" value="Ketoacyl_synth_N"/>
</dbReference>
<evidence type="ECO:0000256" key="1">
    <source>
        <dbReference type="ARBA" id="ARBA00004496"/>
    </source>
</evidence>
<dbReference type="InterPro" id="IPR018201">
    <property type="entry name" value="Ketoacyl_synth_AS"/>
</dbReference>
<dbReference type="InterPro" id="IPR020841">
    <property type="entry name" value="PKS_Beta-ketoAc_synthase_dom"/>
</dbReference>
<feature type="region of interest" description="C-terminal hotdog fold" evidence="9">
    <location>
        <begin position="4524"/>
        <end position="4656"/>
    </location>
</feature>
<dbReference type="Pfam" id="PF22336">
    <property type="entry name" value="RhiE-like_linker"/>
    <property type="match status" value="4"/>
</dbReference>
<protein>
    <submittedName>
        <fullName evidence="14">SDR family NAD(P)-dependent oxidoreductase</fullName>
    </submittedName>
</protein>
<dbReference type="InterPro" id="IPR016039">
    <property type="entry name" value="Thiolase-like"/>
</dbReference>
<dbReference type="InterPro" id="IPR001753">
    <property type="entry name" value="Enoyl-CoA_hydra/iso"/>
</dbReference>
<evidence type="ECO:0000256" key="7">
    <source>
        <dbReference type="ARBA" id="ARBA00022737"/>
    </source>
</evidence>
<evidence type="ECO:0000256" key="9">
    <source>
        <dbReference type="PROSITE-ProRule" id="PRU01363"/>
    </source>
</evidence>
<dbReference type="Gene3D" id="3.40.50.720">
    <property type="entry name" value="NAD(P)-binding Rossmann-like Domain"/>
    <property type="match status" value="1"/>
</dbReference>
<dbReference type="CDD" id="cd06558">
    <property type="entry name" value="crotonase-like"/>
    <property type="match status" value="1"/>
</dbReference>
<dbReference type="SUPFAM" id="SSF53901">
    <property type="entry name" value="Thiolase-like"/>
    <property type="match status" value="4"/>
</dbReference>
<comment type="subcellular location">
    <subcellularLocation>
        <location evidence="1">Cytoplasm</location>
    </subcellularLocation>
</comment>
<feature type="active site" description="Proton donor; for dehydratase activity" evidence="9">
    <location>
        <position position="5473"/>
    </location>
</feature>
<dbReference type="InterPro" id="IPR050091">
    <property type="entry name" value="PKS_NRPS_Biosynth_Enz"/>
</dbReference>
<dbReference type="SMART" id="SM00825">
    <property type="entry name" value="PKS_KS"/>
    <property type="match status" value="4"/>
</dbReference>
<feature type="domain" description="Carrier" evidence="11">
    <location>
        <begin position="4243"/>
        <end position="4320"/>
    </location>
</feature>
<feature type="domain" description="Carrier" evidence="11">
    <location>
        <begin position="1309"/>
        <end position="1382"/>
    </location>
</feature>
<evidence type="ECO:0000256" key="4">
    <source>
        <dbReference type="ARBA" id="ARBA00022490"/>
    </source>
</evidence>
<evidence type="ECO:0000256" key="8">
    <source>
        <dbReference type="ARBA" id="ARBA00049556"/>
    </source>
</evidence>
<dbReference type="InterPro" id="IPR036736">
    <property type="entry name" value="ACP-like_sf"/>
</dbReference>
<dbReference type="InterPro" id="IPR009081">
    <property type="entry name" value="PP-bd_ACP"/>
</dbReference>
<evidence type="ECO:0000256" key="3">
    <source>
        <dbReference type="ARBA" id="ARBA00022450"/>
    </source>
</evidence>
<feature type="active site" description="Proton donor; for dehydratase activity" evidence="9">
    <location>
        <position position="783"/>
    </location>
</feature>
<dbReference type="NCBIfam" id="NF005496">
    <property type="entry name" value="PRK07110.1"/>
    <property type="match status" value="1"/>
</dbReference>
<dbReference type="PROSITE" id="PS00606">
    <property type="entry name" value="KS3_1"/>
    <property type="match status" value="3"/>
</dbReference>
<dbReference type="SUPFAM" id="SSF47336">
    <property type="entry name" value="ACP-like"/>
    <property type="match status" value="5"/>
</dbReference>
<comment type="similarity">
    <text evidence="10">Belongs to the enoyl-CoA hydratase/isomerase family.</text>
</comment>
<evidence type="ECO:0000256" key="6">
    <source>
        <dbReference type="ARBA" id="ARBA00022679"/>
    </source>
</evidence>
<accession>A0ABY6DP36</accession>
<proteinExistence type="inferred from homology"/>